<dbReference type="Pfam" id="PF09720">
    <property type="entry name" value="Unstab_antitox"/>
    <property type="match status" value="1"/>
</dbReference>
<reference evidence="1 2" key="1">
    <citation type="submission" date="2019-02" db="EMBL/GenBank/DDBJ databases">
        <title>Deep-cultivation of Planctomycetes and their phenomic and genomic characterization uncovers novel biology.</title>
        <authorList>
            <person name="Wiegand S."/>
            <person name="Jogler M."/>
            <person name="Boedeker C."/>
            <person name="Pinto D."/>
            <person name="Vollmers J."/>
            <person name="Rivas-Marin E."/>
            <person name="Kohn T."/>
            <person name="Peeters S.H."/>
            <person name="Heuer A."/>
            <person name="Rast P."/>
            <person name="Oberbeckmann S."/>
            <person name="Bunk B."/>
            <person name="Jeske O."/>
            <person name="Meyerdierks A."/>
            <person name="Storesund J.E."/>
            <person name="Kallscheuer N."/>
            <person name="Luecker S."/>
            <person name="Lage O.M."/>
            <person name="Pohl T."/>
            <person name="Merkel B.J."/>
            <person name="Hornburger P."/>
            <person name="Mueller R.-W."/>
            <person name="Bruemmer F."/>
            <person name="Labrenz M."/>
            <person name="Spormann A.M."/>
            <person name="Op Den Camp H."/>
            <person name="Overmann J."/>
            <person name="Amann R."/>
            <person name="Jetten M.S.M."/>
            <person name="Mascher T."/>
            <person name="Medema M.H."/>
            <person name="Devos D.P."/>
            <person name="Kaster A.-K."/>
            <person name="Ovreas L."/>
            <person name="Rohde M."/>
            <person name="Galperin M.Y."/>
            <person name="Jogler C."/>
        </authorList>
    </citation>
    <scope>NUCLEOTIDE SEQUENCE [LARGE SCALE GENOMIC DNA]</scope>
    <source>
        <strain evidence="1 2">Pla108</strain>
    </source>
</reference>
<protein>
    <submittedName>
        <fullName evidence="1">Putative addiction module component</fullName>
    </submittedName>
</protein>
<name>A0A5C6AI07_9BACT</name>
<comment type="caution">
    <text evidence="1">The sequence shown here is derived from an EMBL/GenBank/DDBJ whole genome shotgun (WGS) entry which is preliminary data.</text>
</comment>
<dbReference type="AlphaFoldDB" id="A0A5C6AI07"/>
<gene>
    <name evidence="1" type="ORF">Pla108_02040</name>
</gene>
<evidence type="ECO:0000313" key="2">
    <source>
        <dbReference type="Proteomes" id="UP000317421"/>
    </source>
</evidence>
<keyword evidence="2" id="KW-1185">Reference proteome</keyword>
<dbReference type="Proteomes" id="UP000317421">
    <property type="component" value="Unassembled WGS sequence"/>
</dbReference>
<evidence type="ECO:0000313" key="1">
    <source>
        <dbReference type="EMBL" id="TWT99269.1"/>
    </source>
</evidence>
<sequence length="88" mass="9763">MTTLTAADILQAALALPRPDRERIARELWDSVPAPGVMSEGDPGFAEELDRRAQAFRDDPSRAVDWDVAHAAVLESLHQQRAERANQD</sequence>
<organism evidence="1 2">
    <name type="scientific">Botrimarina colliarenosi</name>
    <dbReference type="NCBI Taxonomy" id="2528001"/>
    <lineage>
        <taxon>Bacteria</taxon>
        <taxon>Pseudomonadati</taxon>
        <taxon>Planctomycetota</taxon>
        <taxon>Planctomycetia</taxon>
        <taxon>Pirellulales</taxon>
        <taxon>Lacipirellulaceae</taxon>
        <taxon>Botrimarina</taxon>
    </lineage>
</organism>
<dbReference type="NCBIfam" id="TIGR02574">
    <property type="entry name" value="stabl_TIGR02574"/>
    <property type="match status" value="1"/>
</dbReference>
<dbReference type="InterPro" id="IPR013406">
    <property type="entry name" value="CHP02574_addiction_mod"/>
</dbReference>
<accession>A0A5C6AI07</accession>
<dbReference type="RefSeq" id="WP_146441637.1">
    <property type="nucleotide sequence ID" value="NZ_SJPR01000001.1"/>
</dbReference>
<proteinExistence type="predicted"/>
<dbReference type="EMBL" id="SJPR01000001">
    <property type="protein sequence ID" value="TWT99269.1"/>
    <property type="molecule type" value="Genomic_DNA"/>
</dbReference>